<accession>A0A0F9JL02</accession>
<proteinExistence type="predicted"/>
<reference evidence="1" key="1">
    <citation type="journal article" date="2015" name="Nature">
        <title>Complex archaea that bridge the gap between prokaryotes and eukaryotes.</title>
        <authorList>
            <person name="Spang A."/>
            <person name="Saw J.H."/>
            <person name="Jorgensen S.L."/>
            <person name="Zaremba-Niedzwiedzka K."/>
            <person name="Martijn J."/>
            <person name="Lind A.E."/>
            <person name="van Eijk R."/>
            <person name="Schleper C."/>
            <person name="Guy L."/>
            <person name="Ettema T.J."/>
        </authorList>
    </citation>
    <scope>NUCLEOTIDE SEQUENCE</scope>
</reference>
<sequence>MKISEVDIKAVMKKIRAKADSDRLDAGMSGQWHDGGASALIREVEMFEDGMNGVVPQTWIEYAKEIRNEADPEWEEFQRLKNKFQGDE</sequence>
<name>A0A0F9JL02_9ZZZZ</name>
<evidence type="ECO:0000313" key="1">
    <source>
        <dbReference type="EMBL" id="KKM70268.1"/>
    </source>
</evidence>
<organism evidence="1">
    <name type="scientific">marine sediment metagenome</name>
    <dbReference type="NCBI Taxonomy" id="412755"/>
    <lineage>
        <taxon>unclassified sequences</taxon>
        <taxon>metagenomes</taxon>
        <taxon>ecological metagenomes</taxon>
    </lineage>
</organism>
<dbReference type="AlphaFoldDB" id="A0A0F9JL02"/>
<comment type="caution">
    <text evidence="1">The sequence shown here is derived from an EMBL/GenBank/DDBJ whole genome shotgun (WGS) entry which is preliminary data.</text>
</comment>
<protein>
    <submittedName>
        <fullName evidence="1">Uncharacterized protein</fullName>
    </submittedName>
</protein>
<dbReference type="EMBL" id="LAZR01009850">
    <property type="protein sequence ID" value="KKM70268.1"/>
    <property type="molecule type" value="Genomic_DNA"/>
</dbReference>
<gene>
    <name evidence="1" type="ORF">LCGC14_1442400</name>
</gene>